<reference evidence="7 8" key="1">
    <citation type="submission" date="2019-07" db="EMBL/GenBank/DDBJ databases">
        <title>Flavobacterium sp. nov., isolated from glacier ice.</title>
        <authorList>
            <person name="Liu Q."/>
            <person name="Xin Y.-H."/>
        </authorList>
    </citation>
    <scope>NUCLEOTIDE SEQUENCE [LARGE SCALE GENOMIC DNA]</scope>
    <source>
        <strain evidence="7 8">ZT4R6</strain>
    </source>
</reference>
<dbReference type="GO" id="GO:0016891">
    <property type="term" value="F:RNA endonuclease activity producing 5'-phosphomonoesters, hydrolytic mechanism"/>
    <property type="evidence" value="ECO:0007669"/>
    <property type="project" value="TreeGrafter"/>
</dbReference>
<dbReference type="GO" id="GO:0043737">
    <property type="term" value="F:deoxyribonuclease V activity"/>
    <property type="evidence" value="ECO:0007669"/>
    <property type="project" value="UniProtKB-UniRule"/>
</dbReference>
<keyword evidence="6" id="KW-0479">Metal-binding</keyword>
<dbReference type="NCBIfam" id="NF008629">
    <property type="entry name" value="PRK11617.1"/>
    <property type="match status" value="1"/>
</dbReference>
<feature type="binding site" evidence="6">
    <location>
        <position position="106"/>
    </location>
    <ligand>
        <name>Mg(2+)</name>
        <dbReference type="ChEBI" id="CHEBI:18420"/>
    </ligand>
</feature>
<keyword evidence="8" id="KW-1185">Reference proteome</keyword>
<evidence type="ECO:0000256" key="3">
    <source>
        <dbReference type="ARBA" id="ARBA00022722"/>
    </source>
</evidence>
<keyword evidence="3 6" id="KW-0540">Nuclease</keyword>
<dbReference type="InterPro" id="IPR007581">
    <property type="entry name" value="Endonuclease-V"/>
</dbReference>
<keyword evidence="6" id="KW-0234">DNA repair</keyword>
<feature type="binding site" evidence="6">
    <location>
        <position position="38"/>
    </location>
    <ligand>
        <name>Mg(2+)</name>
        <dbReference type="ChEBI" id="CHEBI:18420"/>
    </ligand>
</feature>
<organism evidence="7 8">
    <name type="scientific">Flavobacterium zepuense</name>
    <dbReference type="NCBI Taxonomy" id="2593302"/>
    <lineage>
        <taxon>Bacteria</taxon>
        <taxon>Pseudomonadati</taxon>
        <taxon>Bacteroidota</taxon>
        <taxon>Flavobacteriia</taxon>
        <taxon>Flavobacteriales</taxon>
        <taxon>Flavobacteriaceae</taxon>
        <taxon>Flavobacterium</taxon>
    </lineage>
</organism>
<dbReference type="Proteomes" id="UP000320643">
    <property type="component" value="Unassembled WGS sequence"/>
</dbReference>
<keyword evidence="6" id="KW-0460">Magnesium</keyword>
<dbReference type="PANTHER" id="PTHR28511">
    <property type="entry name" value="ENDONUCLEASE V"/>
    <property type="match status" value="1"/>
</dbReference>
<evidence type="ECO:0000256" key="2">
    <source>
        <dbReference type="ARBA" id="ARBA00022490"/>
    </source>
</evidence>
<proteinExistence type="inferred from homology"/>
<comment type="subcellular location">
    <subcellularLocation>
        <location evidence="1 6">Cytoplasm</location>
    </subcellularLocation>
</comment>
<evidence type="ECO:0000313" key="7">
    <source>
        <dbReference type="EMBL" id="TRW25994.1"/>
    </source>
</evidence>
<dbReference type="OrthoDB" id="9790916at2"/>
<keyword evidence="5 6" id="KW-0378">Hydrolase</keyword>
<comment type="function">
    <text evidence="6">DNA repair enzyme involved in the repair of deaminated bases. Selectively cleaves double-stranded DNA at the second phosphodiester bond 3' to a deoxyinosine leaving behind the intact lesion on the nicked DNA.</text>
</comment>
<comment type="cofactor">
    <cofactor evidence="6">
        <name>Mg(2+)</name>
        <dbReference type="ChEBI" id="CHEBI:18420"/>
    </cofactor>
</comment>
<evidence type="ECO:0000256" key="6">
    <source>
        <dbReference type="HAMAP-Rule" id="MF_00801"/>
    </source>
</evidence>
<comment type="caution">
    <text evidence="7">The sequence shown here is derived from an EMBL/GenBank/DDBJ whole genome shotgun (WGS) entry which is preliminary data.</text>
</comment>
<dbReference type="GO" id="GO:0000287">
    <property type="term" value="F:magnesium ion binding"/>
    <property type="evidence" value="ECO:0007669"/>
    <property type="project" value="UniProtKB-UniRule"/>
</dbReference>
<feature type="site" description="Interaction with target DNA" evidence="6">
    <location>
        <position position="76"/>
    </location>
</feature>
<gene>
    <name evidence="6" type="primary">nfi</name>
    <name evidence="7" type="ORF">FMM05_05790</name>
</gene>
<accession>A0A552V6A3</accession>
<keyword evidence="6" id="KW-0227">DNA damage</keyword>
<evidence type="ECO:0000256" key="4">
    <source>
        <dbReference type="ARBA" id="ARBA00022759"/>
    </source>
</evidence>
<name>A0A552V6A3_9FLAO</name>
<dbReference type="Pfam" id="PF04493">
    <property type="entry name" value="Endonuclease_5"/>
    <property type="match status" value="1"/>
</dbReference>
<dbReference type="PANTHER" id="PTHR28511:SF1">
    <property type="entry name" value="ENDONUCLEASE V"/>
    <property type="match status" value="1"/>
</dbReference>
<keyword evidence="4 6" id="KW-0255">Endonuclease</keyword>
<keyword evidence="2 6" id="KW-0963">Cytoplasm</keyword>
<comment type="catalytic activity">
    <reaction evidence="6">
        <text>Endonucleolytic cleavage at apurinic or apyrimidinic sites to products with a 5'-phosphate.</text>
        <dbReference type="EC" id="3.1.21.7"/>
    </reaction>
</comment>
<comment type="similarity">
    <text evidence="6">Belongs to the endonuclease V family.</text>
</comment>
<dbReference type="EC" id="3.1.21.7" evidence="6"/>
<dbReference type="GO" id="GO:0005737">
    <property type="term" value="C:cytoplasm"/>
    <property type="evidence" value="ECO:0007669"/>
    <property type="project" value="UniProtKB-SubCell"/>
</dbReference>
<dbReference type="Gene3D" id="3.30.2170.10">
    <property type="entry name" value="archaeoglobus fulgidus dsm 4304 superfamily"/>
    <property type="match status" value="1"/>
</dbReference>
<protein>
    <recommendedName>
        <fullName evidence="6">Endonuclease V</fullName>
        <ecNumber evidence="6">3.1.21.7</ecNumber>
    </recommendedName>
    <alternativeName>
        <fullName evidence="6">Deoxyinosine 3'endonuclease</fullName>
    </alternativeName>
    <alternativeName>
        <fullName evidence="6">Deoxyribonuclease V</fullName>
        <shortName evidence="6">DNase V</shortName>
    </alternativeName>
</protein>
<dbReference type="EMBL" id="VJVZ01000003">
    <property type="protein sequence ID" value="TRW25994.1"/>
    <property type="molecule type" value="Genomic_DNA"/>
</dbReference>
<dbReference type="GO" id="GO:0003727">
    <property type="term" value="F:single-stranded RNA binding"/>
    <property type="evidence" value="ECO:0007669"/>
    <property type="project" value="TreeGrafter"/>
</dbReference>
<dbReference type="CDD" id="cd06559">
    <property type="entry name" value="Endonuclease_V"/>
    <property type="match status" value="1"/>
</dbReference>
<evidence type="ECO:0000256" key="1">
    <source>
        <dbReference type="ARBA" id="ARBA00004496"/>
    </source>
</evidence>
<dbReference type="AlphaFoldDB" id="A0A552V6A3"/>
<sequence>MNYNDVSIAQATEMQNQMRHSVSLQSDFKNITTIAGADISHNKYEETVYAGIVILSYPQMVVQSYSLVVTATKFPYVPGFLGFREVPALLQAWEQLPTKPDVMVLDGQGITHPRKMGIASHFGVLTNHAAIGCAKSMLFGKFPELGNEKFSTSTIINAYTNEHLGYALRTKNGVEPVYISPGHKVSVNDSLTIMTNCIKNHRIPEPTRMAHEKVNLLRTGKLKPGFHIADTQMGLFDF</sequence>
<dbReference type="HAMAP" id="MF_00801">
    <property type="entry name" value="Endonuclease_5"/>
    <property type="match status" value="1"/>
</dbReference>
<evidence type="ECO:0000256" key="5">
    <source>
        <dbReference type="ARBA" id="ARBA00022801"/>
    </source>
</evidence>
<dbReference type="GO" id="GO:0006281">
    <property type="term" value="P:DNA repair"/>
    <property type="evidence" value="ECO:0007669"/>
    <property type="project" value="UniProtKB-UniRule"/>
</dbReference>
<evidence type="ECO:0000313" key="8">
    <source>
        <dbReference type="Proteomes" id="UP000320643"/>
    </source>
</evidence>